<dbReference type="GO" id="GO:0032259">
    <property type="term" value="P:methylation"/>
    <property type="evidence" value="ECO:0007669"/>
    <property type="project" value="UniProtKB-KW"/>
</dbReference>
<feature type="non-terminal residue" evidence="2">
    <location>
        <position position="1"/>
    </location>
</feature>
<dbReference type="InterPro" id="IPR029063">
    <property type="entry name" value="SAM-dependent_MTases_sf"/>
</dbReference>
<dbReference type="CDD" id="cd02440">
    <property type="entry name" value="AdoMet_MTases"/>
    <property type="match status" value="1"/>
</dbReference>
<reference evidence="2 3" key="1">
    <citation type="submission" date="2023-01" db="EMBL/GenBank/DDBJ databases">
        <title>Analysis of 21 Apiospora genomes using comparative genomics revels a genus with tremendous synthesis potential of carbohydrate active enzymes and secondary metabolites.</title>
        <authorList>
            <person name="Sorensen T."/>
        </authorList>
    </citation>
    <scope>NUCLEOTIDE SEQUENCE [LARGE SCALE GENOMIC DNA]</scope>
    <source>
        <strain evidence="2 3">CBS 33761</strain>
    </source>
</reference>
<dbReference type="Pfam" id="PF13489">
    <property type="entry name" value="Methyltransf_23"/>
    <property type="match status" value="1"/>
</dbReference>
<name>A0ABR1RPB7_9PEZI</name>
<protein>
    <submittedName>
        <fullName evidence="2">S-adenosyl-L-methionine-dependent methyltransferase</fullName>
    </submittedName>
</protein>
<dbReference type="GO" id="GO:0008168">
    <property type="term" value="F:methyltransferase activity"/>
    <property type="evidence" value="ECO:0007669"/>
    <property type="project" value="UniProtKB-KW"/>
</dbReference>
<dbReference type="PANTHER" id="PTHR43591:SF102">
    <property type="entry name" value="S-ADENOSYL-L-METHIONINE-DEPENDENT METHYLTRANSFERASE"/>
    <property type="match status" value="1"/>
</dbReference>
<gene>
    <name evidence="2" type="ORF">PG993_014983</name>
</gene>
<comment type="caution">
    <text evidence="2">The sequence shown here is derived from an EMBL/GenBank/DDBJ whole genome shotgun (WGS) entry which is preliminary data.</text>
</comment>
<evidence type="ECO:0000313" key="2">
    <source>
        <dbReference type="EMBL" id="KAK8016794.1"/>
    </source>
</evidence>
<keyword evidence="2" id="KW-0489">Methyltransferase</keyword>
<evidence type="ECO:0000313" key="3">
    <source>
        <dbReference type="Proteomes" id="UP001444661"/>
    </source>
</evidence>
<dbReference type="Proteomes" id="UP001444661">
    <property type="component" value="Unassembled WGS sequence"/>
</dbReference>
<dbReference type="EMBL" id="JAQQWK010000014">
    <property type="protein sequence ID" value="KAK8016794.1"/>
    <property type="molecule type" value="Genomic_DNA"/>
</dbReference>
<accession>A0ABR1RPB7</accession>
<organism evidence="2 3">
    <name type="scientific">Apiospora rasikravindrae</name>
    <dbReference type="NCBI Taxonomy" id="990691"/>
    <lineage>
        <taxon>Eukaryota</taxon>
        <taxon>Fungi</taxon>
        <taxon>Dikarya</taxon>
        <taxon>Ascomycota</taxon>
        <taxon>Pezizomycotina</taxon>
        <taxon>Sordariomycetes</taxon>
        <taxon>Xylariomycetidae</taxon>
        <taxon>Amphisphaeriales</taxon>
        <taxon>Apiosporaceae</taxon>
        <taxon>Apiospora</taxon>
    </lineage>
</organism>
<dbReference type="Gene3D" id="3.40.50.150">
    <property type="entry name" value="Vaccinia Virus protein VP39"/>
    <property type="match status" value="1"/>
</dbReference>
<comment type="similarity">
    <text evidence="1">Belongs to the methyltransferase superfamily. LaeA methyltransferase family.</text>
</comment>
<dbReference type="SUPFAM" id="SSF53335">
    <property type="entry name" value="S-adenosyl-L-methionine-dependent methyltransferases"/>
    <property type="match status" value="1"/>
</dbReference>
<keyword evidence="3" id="KW-1185">Reference proteome</keyword>
<sequence>TLCAHCWTVLATSAIVQPPPPSLAQLIYSSDLTARSRYTVRTESPLFVTNHSRHHQFRGNETLPADHFIMASFNPFVPVFVDEELVRVPTGASIVEPESVIGESGRSYHGYKEGRYLLPNDAAEQDRLDFQHAMVTLLLDGKLVLAPLVQVPRRVIDVATGTGIWALEFARSNPTSQVIGTDLSKIQPNPDVPNCLFEKVDCEDPWLYTEKFDYIHMRFLTTGIRDPRGSSARRTRTSSRGDCHMQYVSVDPDSQDSALERFSDHIARGAAVRGYDLRKAQYYKQWLIDAGFTEVQEIFYKIPCSQWPTDPKAHRIGEYQQRNGLDGLRGSSYLMLRNAGLSPEEVETLISDAKHELRAQTVKAYSPFYVVFGKKPL</sequence>
<keyword evidence="2" id="KW-0808">Transferase</keyword>
<dbReference type="PANTHER" id="PTHR43591">
    <property type="entry name" value="METHYLTRANSFERASE"/>
    <property type="match status" value="1"/>
</dbReference>
<proteinExistence type="inferred from homology"/>
<evidence type="ECO:0000256" key="1">
    <source>
        <dbReference type="ARBA" id="ARBA00038158"/>
    </source>
</evidence>